<evidence type="ECO:0000256" key="4">
    <source>
        <dbReference type="ARBA" id="ARBA00022833"/>
    </source>
</evidence>
<dbReference type="InterPro" id="IPR003582">
    <property type="entry name" value="ShKT_dom"/>
</dbReference>
<evidence type="ECO:0000256" key="7">
    <source>
        <dbReference type="PROSITE-ProRule" id="PRU01005"/>
    </source>
</evidence>
<dbReference type="Gene3D" id="3.40.390.10">
    <property type="entry name" value="Collagenase (Catalytic Domain)"/>
    <property type="match status" value="1"/>
</dbReference>
<name>A0A915L3T4_ROMCU</name>
<dbReference type="GO" id="GO:0006508">
    <property type="term" value="P:proteolysis"/>
    <property type="evidence" value="ECO:0007669"/>
    <property type="project" value="UniProtKB-KW"/>
</dbReference>
<dbReference type="PANTHER" id="PTHR10127:SF780">
    <property type="entry name" value="METALLOENDOPEPTIDASE"/>
    <property type="match status" value="1"/>
</dbReference>
<evidence type="ECO:0000256" key="6">
    <source>
        <dbReference type="ARBA" id="ARBA00023145"/>
    </source>
</evidence>
<dbReference type="Pfam" id="PF01400">
    <property type="entry name" value="Astacin"/>
    <property type="match status" value="1"/>
</dbReference>
<dbReference type="InterPro" id="IPR024079">
    <property type="entry name" value="MetalloPept_cat_dom_sf"/>
</dbReference>
<dbReference type="Pfam" id="PF01549">
    <property type="entry name" value="ShK"/>
    <property type="match status" value="2"/>
</dbReference>
<keyword evidence="5 8" id="KW-0482">Metalloprotease</keyword>
<evidence type="ECO:0000259" key="9">
    <source>
        <dbReference type="PROSITE" id="PS51670"/>
    </source>
</evidence>
<keyword evidence="4 8" id="KW-0862">Zinc</keyword>
<sequence length="296" mass="34325">MSRRFKTDFRMQSALLLPFPSAMLQLSGVECSSSTILTHELIHQCRNDRDGFIDVIWNNIDKRRYSNFLTYNFPFKSYTPYDHESIMHYYDWAFSIDAKHLKSMKSRKKRHPMLGNELLSKFDVIKLNRHYHCGETNSQCKDKLSAAQCNKYGMGIMRRNDNGDVDRSKQQMQAVQSLANVGVGATIPTRAQQKWPGSGPVDWLQHQSYRCLDSEWALRECPFTCGQCYKFLPHVGSTIKIKRSVRPMNKREACVDSLNDILPEHCIIWARRGLCHMSDHITFMRLNCPKSCAVNC</sequence>
<accession>A0A915L3T4</accession>
<dbReference type="GO" id="GO:0004222">
    <property type="term" value="F:metalloendopeptidase activity"/>
    <property type="evidence" value="ECO:0007669"/>
    <property type="project" value="UniProtKB-UniRule"/>
</dbReference>
<organism evidence="11 12">
    <name type="scientific">Romanomermis culicivorax</name>
    <name type="common">Nematode worm</name>
    <dbReference type="NCBI Taxonomy" id="13658"/>
    <lineage>
        <taxon>Eukaryota</taxon>
        <taxon>Metazoa</taxon>
        <taxon>Ecdysozoa</taxon>
        <taxon>Nematoda</taxon>
        <taxon>Enoplea</taxon>
        <taxon>Dorylaimia</taxon>
        <taxon>Mermithida</taxon>
        <taxon>Mermithoidea</taxon>
        <taxon>Mermithidae</taxon>
        <taxon>Romanomermis</taxon>
    </lineage>
</organism>
<keyword evidence="3 8" id="KW-0378">Hydrolase</keyword>
<dbReference type="Proteomes" id="UP000887565">
    <property type="component" value="Unplaced"/>
</dbReference>
<reference evidence="12" key="1">
    <citation type="submission" date="2022-11" db="UniProtKB">
        <authorList>
            <consortium name="WormBaseParasite"/>
        </authorList>
    </citation>
    <scope>IDENTIFICATION</scope>
</reference>
<dbReference type="InterPro" id="IPR001506">
    <property type="entry name" value="Peptidase_M12A"/>
</dbReference>
<comment type="caution">
    <text evidence="7">Lacks conserved residue(s) required for the propagation of feature annotation.</text>
</comment>
<protein>
    <recommendedName>
        <fullName evidence="8">Metalloendopeptidase</fullName>
        <ecNumber evidence="8">3.4.24.-</ecNumber>
    </recommendedName>
</protein>
<dbReference type="WBParaSite" id="nRc.2.0.1.t45162-RA">
    <property type="protein sequence ID" value="nRc.2.0.1.t45162-RA"/>
    <property type="gene ID" value="nRc.2.0.1.g45162"/>
</dbReference>
<evidence type="ECO:0000256" key="3">
    <source>
        <dbReference type="ARBA" id="ARBA00022801"/>
    </source>
</evidence>
<dbReference type="PRINTS" id="PR00480">
    <property type="entry name" value="ASTACIN"/>
</dbReference>
<keyword evidence="1 8" id="KW-0645">Protease</keyword>
<dbReference type="GO" id="GO:0046872">
    <property type="term" value="F:metal ion binding"/>
    <property type="evidence" value="ECO:0007669"/>
    <property type="project" value="UniProtKB-KW"/>
</dbReference>
<keyword evidence="11" id="KW-1185">Reference proteome</keyword>
<evidence type="ECO:0000313" key="12">
    <source>
        <dbReference type="WBParaSite" id="nRc.2.0.1.t45162-RA"/>
    </source>
</evidence>
<dbReference type="SUPFAM" id="SSF55486">
    <property type="entry name" value="Metalloproteases ('zincins'), catalytic domain"/>
    <property type="match status" value="1"/>
</dbReference>
<evidence type="ECO:0000256" key="5">
    <source>
        <dbReference type="ARBA" id="ARBA00023049"/>
    </source>
</evidence>
<feature type="domain" description="ShKT" evidence="9">
    <location>
        <begin position="254"/>
        <end position="296"/>
    </location>
</feature>
<comment type="cofactor">
    <cofactor evidence="8">
        <name>Zn(2+)</name>
        <dbReference type="ChEBI" id="CHEBI:29105"/>
    </cofactor>
    <text evidence="8">Binds 1 zinc ion per subunit.</text>
</comment>
<dbReference type="PROSITE" id="PS51864">
    <property type="entry name" value="ASTACIN"/>
    <property type="match status" value="1"/>
</dbReference>
<dbReference type="PROSITE" id="PS51670">
    <property type="entry name" value="SHKT"/>
    <property type="match status" value="1"/>
</dbReference>
<evidence type="ECO:0000256" key="2">
    <source>
        <dbReference type="ARBA" id="ARBA00022723"/>
    </source>
</evidence>
<evidence type="ECO:0000256" key="1">
    <source>
        <dbReference type="ARBA" id="ARBA00022670"/>
    </source>
</evidence>
<evidence type="ECO:0000256" key="8">
    <source>
        <dbReference type="RuleBase" id="RU361183"/>
    </source>
</evidence>
<dbReference type="Gene3D" id="1.10.10.1940">
    <property type="match status" value="1"/>
</dbReference>
<keyword evidence="2 8" id="KW-0479">Metal-binding</keyword>
<dbReference type="EC" id="3.4.24.-" evidence="8"/>
<dbReference type="PANTHER" id="PTHR10127">
    <property type="entry name" value="DISCOIDIN, CUB, EGF, LAMININ , AND ZINC METALLOPROTEASE DOMAIN CONTAINING"/>
    <property type="match status" value="1"/>
</dbReference>
<proteinExistence type="predicted"/>
<evidence type="ECO:0000313" key="11">
    <source>
        <dbReference type="Proteomes" id="UP000887565"/>
    </source>
</evidence>
<dbReference type="AlphaFoldDB" id="A0A915L3T4"/>
<evidence type="ECO:0000259" key="10">
    <source>
        <dbReference type="PROSITE" id="PS51864"/>
    </source>
</evidence>
<keyword evidence="6" id="KW-0865">Zymogen</keyword>
<feature type="domain" description="Peptidase M12A" evidence="10">
    <location>
        <begin position="44"/>
        <end position="134"/>
    </location>
</feature>